<dbReference type="AlphaFoldDB" id="A0A016TCS6"/>
<dbReference type="PANTHER" id="PTHR24637:SF236">
    <property type="entry name" value="NEMATODE CUTICLE COLLAGEN N-TERMINAL DOMAIN-CONTAINING PROTEIN"/>
    <property type="match status" value="1"/>
</dbReference>
<sequence>MFQAKMSSLLFSGVSVLTGVTTVVCLVSITYLAYDINNFYDIIVHDLDEFQEIADTAIKQMELPSPRPLRSRRYFQQTVEYFQSTTQCACTISPQSCPAGPPGPPGPPGLPGLDGENGNPGLAGTSYATNSGHGRTPCFSCPAGPPGPPGPDGPIGAPGPHGLPGPPGPLGRSGYPGPPGPVGDPGPQGYFGSPGLPGVAGASAQRQRGQIGPPGPAGPPGYQGSPGLDGPTGPPGMDGRIGDAGLPGQPGMPGMDGMDGAPGEEGKHGRDAEYCPCPQQTNKRPGFRLHHVSLSRRKRSRRTRKVRISRWTSNRFKI</sequence>
<feature type="compositionally biased region" description="Pro residues" evidence="2">
    <location>
        <begin position="143"/>
        <end position="152"/>
    </location>
</feature>
<evidence type="ECO:0000256" key="1">
    <source>
        <dbReference type="ARBA" id="ARBA00022737"/>
    </source>
</evidence>
<protein>
    <recommendedName>
        <fullName evidence="3">Nematode cuticle collagen N-terminal domain-containing protein</fullName>
    </recommendedName>
</protein>
<feature type="compositionally biased region" description="Pro residues" evidence="2">
    <location>
        <begin position="99"/>
        <end position="110"/>
    </location>
</feature>
<dbReference type="GO" id="GO:0042302">
    <property type="term" value="F:structural constituent of cuticle"/>
    <property type="evidence" value="ECO:0007669"/>
    <property type="project" value="InterPro"/>
</dbReference>
<keyword evidence="1" id="KW-0677">Repeat</keyword>
<dbReference type="PANTHER" id="PTHR24637">
    <property type="entry name" value="COLLAGEN"/>
    <property type="match status" value="1"/>
</dbReference>
<comment type="caution">
    <text evidence="4">The sequence shown here is derived from an EMBL/GenBank/DDBJ whole genome shotgun (WGS) entry which is preliminary data.</text>
</comment>
<organism evidence="4 5">
    <name type="scientific">Ancylostoma ceylanicum</name>
    <dbReference type="NCBI Taxonomy" id="53326"/>
    <lineage>
        <taxon>Eukaryota</taxon>
        <taxon>Metazoa</taxon>
        <taxon>Ecdysozoa</taxon>
        <taxon>Nematoda</taxon>
        <taxon>Chromadorea</taxon>
        <taxon>Rhabditida</taxon>
        <taxon>Rhabditina</taxon>
        <taxon>Rhabditomorpha</taxon>
        <taxon>Strongyloidea</taxon>
        <taxon>Ancylostomatidae</taxon>
        <taxon>Ancylostomatinae</taxon>
        <taxon>Ancylostoma</taxon>
    </lineage>
</organism>
<keyword evidence="5" id="KW-1185">Reference proteome</keyword>
<feature type="region of interest" description="Disordered" evidence="2">
    <location>
        <begin position="96"/>
        <end position="272"/>
    </location>
</feature>
<evidence type="ECO:0000313" key="4">
    <source>
        <dbReference type="EMBL" id="EYC00774.1"/>
    </source>
</evidence>
<name>A0A016TCS6_9BILA</name>
<dbReference type="SMART" id="SM01088">
    <property type="entry name" value="Col_cuticle_N"/>
    <property type="match status" value="1"/>
</dbReference>
<proteinExistence type="predicted"/>
<feature type="domain" description="Nematode cuticle collagen N-terminal" evidence="3">
    <location>
        <begin position="11"/>
        <end position="61"/>
    </location>
</feature>
<evidence type="ECO:0000256" key="2">
    <source>
        <dbReference type="SAM" id="MobiDB-lite"/>
    </source>
</evidence>
<dbReference type="Gene3D" id="1.20.5.320">
    <property type="entry name" value="6-Phosphogluconate Dehydrogenase, domain 3"/>
    <property type="match status" value="1"/>
</dbReference>
<feature type="compositionally biased region" description="Low complexity" evidence="2">
    <location>
        <begin position="244"/>
        <end position="261"/>
    </location>
</feature>
<dbReference type="InterPro" id="IPR008160">
    <property type="entry name" value="Collagen"/>
</dbReference>
<dbReference type="Pfam" id="PF01484">
    <property type="entry name" value="Col_cuticle_N"/>
    <property type="match status" value="1"/>
</dbReference>
<gene>
    <name evidence="4" type="primary">Acey_s0113.g398</name>
    <name evidence="4" type="ORF">Y032_0113g398</name>
</gene>
<dbReference type="OrthoDB" id="10559177at2759"/>
<evidence type="ECO:0000259" key="3">
    <source>
        <dbReference type="SMART" id="SM01088"/>
    </source>
</evidence>
<dbReference type="EMBL" id="JARK01001449">
    <property type="protein sequence ID" value="EYC00774.1"/>
    <property type="molecule type" value="Genomic_DNA"/>
</dbReference>
<feature type="compositionally biased region" description="Low complexity" evidence="2">
    <location>
        <begin position="111"/>
        <end position="122"/>
    </location>
</feature>
<accession>A0A016TCS6</accession>
<dbReference type="Proteomes" id="UP000024635">
    <property type="component" value="Unassembled WGS sequence"/>
</dbReference>
<dbReference type="Pfam" id="PF01391">
    <property type="entry name" value="Collagen"/>
    <property type="match status" value="1"/>
</dbReference>
<dbReference type="STRING" id="53326.A0A016TCS6"/>
<evidence type="ECO:0000313" key="5">
    <source>
        <dbReference type="Proteomes" id="UP000024635"/>
    </source>
</evidence>
<dbReference type="InterPro" id="IPR002486">
    <property type="entry name" value="Col_cuticle_N"/>
</dbReference>
<reference evidence="5" key="1">
    <citation type="journal article" date="2015" name="Nat. Genet.">
        <title>The genome and transcriptome of the zoonotic hookworm Ancylostoma ceylanicum identify infection-specific gene families.</title>
        <authorList>
            <person name="Schwarz E.M."/>
            <person name="Hu Y."/>
            <person name="Antoshechkin I."/>
            <person name="Miller M.M."/>
            <person name="Sternberg P.W."/>
            <person name="Aroian R.V."/>
        </authorList>
    </citation>
    <scope>NUCLEOTIDE SEQUENCE</scope>
    <source>
        <strain evidence="5">HY135</strain>
    </source>
</reference>